<dbReference type="Pfam" id="PF00196">
    <property type="entry name" value="GerE"/>
    <property type="match status" value="1"/>
</dbReference>
<dbReference type="CDD" id="cd17535">
    <property type="entry name" value="REC_NarL-like"/>
    <property type="match status" value="1"/>
</dbReference>
<proteinExistence type="predicted"/>
<dbReference type="Proteomes" id="UP000184501">
    <property type="component" value="Unassembled WGS sequence"/>
</dbReference>
<dbReference type="AlphaFoldDB" id="A0A1M5CL23"/>
<reference evidence="6 7" key="1">
    <citation type="submission" date="2016-11" db="EMBL/GenBank/DDBJ databases">
        <authorList>
            <person name="Jaros S."/>
            <person name="Januszkiewicz K."/>
            <person name="Wedrychowicz H."/>
        </authorList>
    </citation>
    <scope>NUCLEOTIDE SEQUENCE [LARGE SCALE GENOMIC DNA]</scope>
    <source>
        <strain evidence="6 7">DSM 44523</strain>
    </source>
</reference>
<evidence type="ECO:0000313" key="6">
    <source>
        <dbReference type="EMBL" id="SHF55409.1"/>
    </source>
</evidence>
<dbReference type="CDD" id="cd06170">
    <property type="entry name" value="LuxR_C_like"/>
    <property type="match status" value="1"/>
</dbReference>
<name>A0A1M5CL23_STRHI</name>
<dbReference type="Gene3D" id="3.40.50.2300">
    <property type="match status" value="1"/>
</dbReference>
<dbReference type="EMBL" id="FQVN01000004">
    <property type="protein sequence ID" value="SHF55409.1"/>
    <property type="molecule type" value="Genomic_DNA"/>
</dbReference>
<dbReference type="SMART" id="SM00448">
    <property type="entry name" value="REC"/>
    <property type="match status" value="1"/>
</dbReference>
<evidence type="ECO:0000259" key="4">
    <source>
        <dbReference type="PROSITE" id="PS50043"/>
    </source>
</evidence>
<dbReference type="RefSeq" id="WP_073482913.1">
    <property type="nucleotide sequence ID" value="NZ_FQVN01000004.1"/>
</dbReference>
<keyword evidence="7" id="KW-1185">Reference proteome</keyword>
<dbReference type="InterPro" id="IPR001789">
    <property type="entry name" value="Sig_transdc_resp-reg_receiver"/>
</dbReference>
<dbReference type="InterPro" id="IPR000792">
    <property type="entry name" value="Tscrpt_reg_LuxR_C"/>
</dbReference>
<feature type="domain" description="HTH luxR-type" evidence="4">
    <location>
        <begin position="157"/>
        <end position="222"/>
    </location>
</feature>
<dbReference type="PROSITE" id="PS50043">
    <property type="entry name" value="HTH_LUXR_2"/>
    <property type="match status" value="1"/>
</dbReference>
<dbReference type="GO" id="GO:0000160">
    <property type="term" value="P:phosphorelay signal transduction system"/>
    <property type="evidence" value="ECO:0007669"/>
    <property type="project" value="InterPro"/>
</dbReference>
<keyword evidence="2" id="KW-0238">DNA-binding</keyword>
<feature type="modified residue" description="4-aspartylphosphate" evidence="3">
    <location>
        <position position="67"/>
    </location>
</feature>
<dbReference type="PRINTS" id="PR00038">
    <property type="entry name" value="HTHLUXR"/>
</dbReference>
<evidence type="ECO:0000256" key="1">
    <source>
        <dbReference type="ARBA" id="ARBA00022553"/>
    </source>
</evidence>
<dbReference type="GO" id="GO:0006355">
    <property type="term" value="P:regulation of DNA-templated transcription"/>
    <property type="evidence" value="ECO:0007669"/>
    <property type="project" value="InterPro"/>
</dbReference>
<evidence type="ECO:0000259" key="5">
    <source>
        <dbReference type="PROSITE" id="PS50110"/>
    </source>
</evidence>
<dbReference type="PANTHER" id="PTHR43214">
    <property type="entry name" value="TWO-COMPONENT RESPONSE REGULATOR"/>
    <property type="match status" value="1"/>
</dbReference>
<evidence type="ECO:0000256" key="3">
    <source>
        <dbReference type="PROSITE-ProRule" id="PRU00169"/>
    </source>
</evidence>
<dbReference type="OrthoDB" id="4727384at2"/>
<gene>
    <name evidence="6" type="ORF">SAMN05444320_10473</name>
</gene>
<dbReference type="SUPFAM" id="SSF52172">
    <property type="entry name" value="CheY-like"/>
    <property type="match status" value="1"/>
</dbReference>
<protein>
    <submittedName>
        <fullName evidence="6">Two component transcriptional regulator, LuxR family</fullName>
    </submittedName>
</protein>
<dbReference type="STRING" id="2017.SAMN05444320_10473"/>
<feature type="domain" description="Response regulatory" evidence="5">
    <location>
        <begin position="16"/>
        <end position="130"/>
    </location>
</feature>
<dbReference type="InterPro" id="IPR011006">
    <property type="entry name" value="CheY-like_superfamily"/>
</dbReference>
<sequence>MRTLSSSLVEERPLLRLFVITGVRLYREGLVVALGGRPEVTAVAGAGSCQEALAAAREFRPDIALLDMSMVESAETARVLTRLVPTVKIVGLAVPETESDVLACAEAGVAGYVPRDGSLVDLVTTLRHVARGETVCSPQMAAVLMRRVAALTRERQPSRSAVTLTRREREIVDLISAGMANREIARELGIELCTVKNHVHNILEKLGVRRRTEVVGLARAWV</sequence>
<dbReference type="InterPro" id="IPR039420">
    <property type="entry name" value="WalR-like"/>
</dbReference>
<dbReference type="GO" id="GO:0003677">
    <property type="term" value="F:DNA binding"/>
    <property type="evidence" value="ECO:0007669"/>
    <property type="project" value="UniProtKB-KW"/>
</dbReference>
<dbReference type="InterPro" id="IPR016032">
    <property type="entry name" value="Sig_transdc_resp-reg_C-effctor"/>
</dbReference>
<accession>A0A1M5CL23</accession>
<dbReference type="PANTHER" id="PTHR43214:SF37">
    <property type="entry name" value="TRANSCRIPTIONAL REGULATORY PROTEIN YDFI"/>
    <property type="match status" value="1"/>
</dbReference>
<evidence type="ECO:0000313" key="7">
    <source>
        <dbReference type="Proteomes" id="UP000184501"/>
    </source>
</evidence>
<dbReference type="PROSITE" id="PS50110">
    <property type="entry name" value="RESPONSE_REGULATORY"/>
    <property type="match status" value="1"/>
</dbReference>
<dbReference type="PROSITE" id="PS00622">
    <property type="entry name" value="HTH_LUXR_1"/>
    <property type="match status" value="1"/>
</dbReference>
<dbReference type="SMART" id="SM00421">
    <property type="entry name" value="HTH_LUXR"/>
    <property type="match status" value="1"/>
</dbReference>
<dbReference type="SUPFAM" id="SSF46894">
    <property type="entry name" value="C-terminal effector domain of the bipartite response regulators"/>
    <property type="match status" value="1"/>
</dbReference>
<evidence type="ECO:0000256" key="2">
    <source>
        <dbReference type="ARBA" id="ARBA00023125"/>
    </source>
</evidence>
<dbReference type="InterPro" id="IPR058245">
    <property type="entry name" value="NreC/VraR/RcsB-like_REC"/>
</dbReference>
<organism evidence="6 7">
    <name type="scientific">Streptoalloteichus hindustanus</name>
    <dbReference type="NCBI Taxonomy" id="2017"/>
    <lineage>
        <taxon>Bacteria</taxon>
        <taxon>Bacillati</taxon>
        <taxon>Actinomycetota</taxon>
        <taxon>Actinomycetes</taxon>
        <taxon>Pseudonocardiales</taxon>
        <taxon>Pseudonocardiaceae</taxon>
        <taxon>Streptoalloteichus</taxon>
    </lineage>
</organism>
<keyword evidence="1 3" id="KW-0597">Phosphoprotein</keyword>